<keyword evidence="2" id="KW-0732">Signal</keyword>
<feature type="chain" id="PRO_5008536053" evidence="2">
    <location>
        <begin position="22"/>
        <end position="720"/>
    </location>
</feature>
<dbReference type="RefSeq" id="WP_099509595.1">
    <property type="nucleotide sequence ID" value="NZ_CP016616.1"/>
</dbReference>
<protein>
    <submittedName>
        <fullName evidence="3">Uncharacterized protein</fullName>
    </submittedName>
</protein>
<dbReference type="EMBL" id="CP016616">
    <property type="protein sequence ID" value="ANY78595.1"/>
    <property type="molecule type" value="Genomic_DNA"/>
</dbReference>
<dbReference type="InterPro" id="IPR019734">
    <property type="entry name" value="TPR_rpt"/>
</dbReference>
<evidence type="ECO:0000256" key="2">
    <source>
        <dbReference type="SAM" id="SignalP"/>
    </source>
</evidence>
<dbReference type="AlphaFoldDB" id="A0A1B2EF33"/>
<name>A0A1B2EF33_9HYPH</name>
<gene>
    <name evidence="3" type="ORF">BB934_10485</name>
</gene>
<feature type="compositionally biased region" description="Polar residues" evidence="1">
    <location>
        <begin position="45"/>
        <end position="56"/>
    </location>
</feature>
<sequence length="720" mass="79226">MRLVGSAIIIAVAILGFAAIAQQTGTGGNQPPAEAPPAPIPPTNGSPSQTPSQPQVDESALRYFASQGDTRRVNAEIARLRALYPNWTPPSDLSQLSGSPGAPPPDPLIERLWNLYREDRIAEVRAAIAERQTTDAAWKPPEELVTALETVEARRRLTNASDTGQWRTVLSVATEAPGLLTCMNVDVLWRVAEAFARTDQPNRTRDVYTYILTNCANPAERLATLQKALLVLPEPQVTALLQFERRTGETPDDFGSIRDELARRRVERASLDSKMTASADDLAVVERLVQTSGEAGPVLILGWYNYHHNNPTRALELFKTALDRNAGPNAAEGYAMTLRALNRLAEAEAFAYEWRERAPENMKIYLDVATALLSQDPPPRLDTQVIGRIVPVVMAQRFSDAAQALGWYSYNTEQIRTARDWFRTALSWKADDEPSAYGLALSTQRLNDRGGFNAVVAQWRSRSQRIADLADGVNPATRQAVVAQPAVPQPAMTAPPAMAAPVETAPPAQPRYAPREVTVERVETEQAFVRTEDNVRRRQSQARSALGRNCAITRNPSGLSADAALTRGWCLMEANRPLEAVDAFDRAIANGSNRTREEAAYGKSLAYLRKNLTSEAAVAAAEAPQTRERQVELGASILTQRALAAYRDGRYVETLHALSERARLVPEQNDLLLIRAWSYLKLGRYDDAAKIFRAVQQTGYSEEAAAGLNAILEVTGQMRY</sequence>
<feature type="signal peptide" evidence="2">
    <location>
        <begin position="1"/>
        <end position="21"/>
    </location>
</feature>
<dbReference type="InterPro" id="IPR011990">
    <property type="entry name" value="TPR-like_helical_dom_sf"/>
</dbReference>
<accession>A0A1B2EF33</accession>
<evidence type="ECO:0000256" key="1">
    <source>
        <dbReference type="SAM" id="MobiDB-lite"/>
    </source>
</evidence>
<feature type="region of interest" description="Disordered" evidence="1">
    <location>
        <begin position="25"/>
        <end position="56"/>
    </location>
</feature>
<dbReference type="Gene3D" id="1.25.40.10">
    <property type="entry name" value="Tetratricopeptide repeat domain"/>
    <property type="match status" value="3"/>
</dbReference>
<dbReference type="OrthoDB" id="7324591at2"/>
<dbReference type="KEGG" id="moc:BB934_10485"/>
<dbReference type="SMART" id="SM00028">
    <property type="entry name" value="TPR"/>
    <property type="match status" value="4"/>
</dbReference>
<organism evidence="3">
    <name type="scientific">Microvirga ossetica</name>
    <dbReference type="NCBI Taxonomy" id="1882682"/>
    <lineage>
        <taxon>Bacteria</taxon>
        <taxon>Pseudomonadati</taxon>
        <taxon>Pseudomonadota</taxon>
        <taxon>Alphaproteobacteria</taxon>
        <taxon>Hyphomicrobiales</taxon>
        <taxon>Methylobacteriaceae</taxon>
        <taxon>Microvirga</taxon>
    </lineage>
</organism>
<dbReference type="SUPFAM" id="SSF48452">
    <property type="entry name" value="TPR-like"/>
    <property type="match status" value="2"/>
</dbReference>
<feature type="compositionally biased region" description="Pro residues" evidence="1">
    <location>
        <begin position="33"/>
        <end position="44"/>
    </location>
</feature>
<proteinExistence type="predicted"/>
<dbReference type="Pfam" id="PF13432">
    <property type="entry name" value="TPR_16"/>
    <property type="match status" value="3"/>
</dbReference>
<reference evidence="3" key="1">
    <citation type="submission" date="2016-07" db="EMBL/GenBank/DDBJ databases">
        <title>Microvirga ossetica sp. nov. a new species of rhizobia isolated from root nodules of the legume species Vicia alpestris Steven originated from North Ossetia region in the Caucasus.</title>
        <authorList>
            <person name="Safronova V.I."/>
            <person name="Kuznetsova I.G."/>
            <person name="Sazanova A.L."/>
            <person name="Belimov A."/>
            <person name="Andronov E."/>
            <person name="Osledkin Y.S."/>
            <person name="Onishchuk O.P."/>
            <person name="Kurchak O.N."/>
            <person name="Shaposhnikov A.I."/>
            <person name="Willems A."/>
            <person name="Tikhonovich I.A."/>
        </authorList>
    </citation>
    <scope>NUCLEOTIDE SEQUENCE [LARGE SCALE GENOMIC DNA]</scope>
    <source>
        <strain evidence="3">V5/3M</strain>
    </source>
</reference>
<evidence type="ECO:0000313" key="3">
    <source>
        <dbReference type="EMBL" id="ANY78595.1"/>
    </source>
</evidence>